<reference evidence="4 5" key="1">
    <citation type="submission" date="2019-05" db="EMBL/GenBank/DDBJ databases">
        <title>Mikania micrantha, genome provides insights into the molecular mechanism of rapid growth.</title>
        <authorList>
            <person name="Liu B."/>
        </authorList>
    </citation>
    <scope>NUCLEOTIDE SEQUENCE [LARGE SCALE GENOMIC DNA]</scope>
    <source>
        <strain evidence="4">NLD-2019</strain>
        <tissue evidence="4">Leaf</tissue>
    </source>
</reference>
<dbReference type="InterPro" id="IPR017884">
    <property type="entry name" value="SANT_dom"/>
</dbReference>
<evidence type="ECO:0000313" key="5">
    <source>
        <dbReference type="Proteomes" id="UP000326396"/>
    </source>
</evidence>
<dbReference type="SUPFAM" id="SSF46689">
    <property type="entry name" value="Homeodomain-like"/>
    <property type="match status" value="1"/>
</dbReference>
<proteinExistence type="predicted"/>
<keyword evidence="5" id="KW-1185">Reference proteome</keyword>
<feature type="region of interest" description="Disordered" evidence="1">
    <location>
        <begin position="117"/>
        <end position="141"/>
    </location>
</feature>
<dbReference type="InterPro" id="IPR001005">
    <property type="entry name" value="SANT/Myb"/>
</dbReference>
<name>A0A5N6Q5G8_9ASTR</name>
<dbReference type="InterPro" id="IPR009057">
    <property type="entry name" value="Homeodomain-like_sf"/>
</dbReference>
<feature type="compositionally biased region" description="Polar residues" evidence="1">
    <location>
        <begin position="117"/>
        <end position="129"/>
    </location>
</feature>
<evidence type="ECO:0000313" key="4">
    <source>
        <dbReference type="EMBL" id="KAD7479924.1"/>
    </source>
</evidence>
<dbReference type="PANTHER" id="PTHR44042:SF69">
    <property type="entry name" value="TRANSCRIPTION FACTOR MYB-RELATED FAMILY"/>
    <property type="match status" value="1"/>
</dbReference>
<evidence type="ECO:0000259" key="2">
    <source>
        <dbReference type="PROSITE" id="PS51293"/>
    </source>
</evidence>
<dbReference type="EMBL" id="SZYD01000001">
    <property type="protein sequence ID" value="KAD7479924.1"/>
    <property type="molecule type" value="Genomic_DNA"/>
</dbReference>
<dbReference type="SMART" id="SM00717">
    <property type="entry name" value="SANT"/>
    <property type="match status" value="1"/>
</dbReference>
<evidence type="ECO:0000313" key="3">
    <source>
        <dbReference type="EMBL" id="KAD7479888.1"/>
    </source>
</evidence>
<comment type="caution">
    <text evidence="4">The sequence shown here is derived from an EMBL/GenBank/DDBJ whole genome shotgun (WGS) entry which is preliminary data.</text>
</comment>
<dbReference type="PANTHER" id="PTHR44042">
    <property type="entry name" value="DUPLICATED HOMEODOMAIN-LIKE SUPERFAMILY PROTEIN-RELATED"/>
    <property type="match status" value="1"/>
</dbReference>
<dbReference type="EMBL" id="SZYD01000001">
    <property type="protein sequence ID" value="KAD7479888.1"/>
    <property type="molecule type" value="Genomic_DNA"/>
</dbReference>
<sequence>MDHQENKVVIQLQAIKSSWTRHDRILFVNAYVNVPEDIDGRWQKIADAIPGKSAEEAKAHYEETERELREIECASSVEFPRYIDDNDDRGCGGCGGSSGGDGEESCVKVKKGDESVVSSNSELGTSQKSSESKLVKKERKKGTPWTVEEHSRLILFCIFKWCKFDFDFAYLQFLEFNPLNGYLSWEIDHLDSEILGGAEGLWKRRLAQHFKKVGGYKDCHTGRQSCPEVFHSAEFRYEKEEEVKHS</sequence>
<feature type="domain" description="SANT" evidence="2">
    <location>
        <begin position="14"/>
        <end position="69"/>
    </location>
</feature>
<protein>
    <recommendedName>
        <fullName evidence="2">SANT domain-containing protein</fullName>
    </recommendedName>
</protein>
<dbReference type="AlphaFoldDB" id="A0A5N6Q5G8"/>
<dbReference type="Gene3D" id="1.10.10.60">
    <property type="entry name" value="Homeodomain-like"/>
    <property type="match status" value="1"/>
</dbReference>
<gene>
    <name evidence="3" type="ORF">E3N88_03024</name>
    <name evidence="4" type="ORF">E3N88_03060</name>
</gene>
<dbReference type="PROSITE" id="PS51293">
    <property type="entry name" value="SANT"/>
    <property type="match status" value="1"/>
</dbReference>
<accession>A0A5N6Q5G8</accession>
<dbReference type="Proteomes" id="UP000326396">
    <property type="component" value="Linkage Group LG1"/>
</dbReference>
<organism evidence="4 5">
    <name type="scientific">Mikania micrantha</name>
    <name type="common">bitter vine</name>
    <dbReference type="NCBI Taxonomy" id="192012"/>
    <lineage>
        <taxon>Eukaryota</taxon>
        <taxon>Viridiplantae</taxon>
        <taxon>Streptophyta</taxon>
        <taxon>Embryophyta</taxon>
        <taxon>Tracheophyta</taxon>
        <taxon>Spermatophyta</taxon>
        <taxon>Magnoliopsida</taxon>
        <taxon>eudicotyledons</taxon>
        <taxon>Gunneridae</taxon>
        <taxon>Pentapetalae</taxon>
        <taxon>asterids</taxon>
        <taxon>campanulids</taxon>
        <taxon>Asterales</taxon>
        <taxon>Asteraceae</taxon>
        <taxon>Asteroideae</taxon>
        <taxon>Heliantheae alliance</taxon>
        <taxon>Eupatorieae</taxon>
        <taxon>Mikania</taxon>
    </lineage>
</organism>
<dbReference type="OrthoDB" id="118550at2759"/>
<evidence type="ECO:0000256" key="1">
    <source>
        <dbReference type="SAM" id="MobiDB-lite"/>
    </source>
</evidence>